<name>A0ABQ3B4Z4_9GAMM</name>
<sequence>MKYDDASWHFESDSFGDLPEINGYTHTGTFLAWAIIKGLAGELHTEEWPEEIQKLKSREITPAEFFRNNCDGKFTDEDLNDLGNKFVQLFYENQYFGVYADAADPEDQFENIYEIPSSWETYEKVAPKLDHAFNLWKRQNL</sequence>
<dbReference type="RefSeq" id="WP_189418931.1">
    <property type="nucleotide sequence ID" value="NZ_BMYZ01000002.1"/>
</dbReference>
<feature type="domain" description="DUF7832" evidence="1">
    <location>
        <begin position="2"/>
        <end position="104"/>
    </location>
</feature>
<dbReference type="Proteomes" id="UP000619761">
    <property type="component" value="Unassembled WGS sequence"/>
</dbReference>
<evidence type="ECO:0000313" key="2">
    <source>
        <dbReference type="EMBL" id="GGY78523.1"/>
    </source>
</evidence>
<dbReference type="EMBL" id="BMYZ01000002">
    <property type="protein sequence ID" value="GGY78523.1"/>
    <property type="molecule type" value="Genomic_DNA"/>
</dbReference>
<organism evidence="2 3">
    <name type="scientific">Cellvibrio zantedeschiae</name>
    <dbReference type="NCBI Taxonomy" id="1237077"/>
    <lineage>
        <taxon>Bacteria</taxon>
        <taxon>Pseudomonadati</taxon>
        <taxon>Pseudomonadota</taxon>
        <taxon>Gammaproteobacteria</taxon>
        <taxon>Cellvibrionales</taxon>
        <taxon>Cellvibrionaceae</taxon>
        <taxon>Cellvibrio</taxon>
    </lineage>
</organism>
<evidence type="ECO:0000259" key="1">
    <source>
        <dbReference type="Pfam" id="PF25191"/>
    </source>
</evidence>
<protein>
    <recommendedName>
        <fullName evidence="1">DUF7832 domain-containing protein</fullName>
    </recommendedName>
</protein>
<keyword evidence="3" id="KW-1185">Reference proteome</keyword>
<dbReference type="InterPro" id="IPR057154">
    <property type="entry name" value="DUF7832"/>
</dbReference>
<dbReference type="Pfam" id="PF25191">
    <property type="entry name" value="DUF7832"/>
    <property type="match status" value="1"/>
</dbReference>
<comment type="caution">
    <text evidence="2">The sequence shown here is derived from an EMBL/GenBank/DDBJ whole genome shotgun (WGS) entry which is preliminary data.</text>
</comment>
<evidence type="ECO:0000313" key="3">
    <source>
        <dbReference type="Proteomes" id="UP000619761"/>
    </source>
</evidence>
<proteinExistence type="predicted"/>
<accession>A0ABQ3B4Z4</accession>
<reference evidence="3" key="1">
    <citation type="journal article" date="2019" name="Int. J. Syst. Evol. Microbiol.">
        <title>The Global Catalogue of Microorganisms (GCM) 10K type strain sequencing project: providing services to taxonomists for standard genome sequencing and annotation.</title>
        <authorList>
            <consortium name="The Broad Institute Genomics Platform"/>
            <consortium name="The Broad Institute Genome Sequencing Center for Infectious Disease"/>
            <person name="Wu L."/>
            <person name="Ma J."/>
        </authorList>
    </citation>
    <scope>NUCLEOTIDE SEQUENCE [LARGE SCALE GENOMIC DNA]</scope>
    <source>
        <strain evidence="3">KCTC 32239</strain>
    </source>
</reference>
<gene>
    <name evidence="2" type="ORF">GCM10011613_24000</name>
</gene>